<gene>
    <name evidence="2" type="ORF">ZIOFF_012017</name>
</gene>
<evidence type="ECO:0000313" key="2">
    <source>
        <dbReference type="EMBL" id="KAG6529803.1"/>
    </source>
</evidence>
<evidence type="ECO:0000313" key="3">
    <source>
        <dbReference type="Proteomes" id="UP000734854"/>
    </source>
</evidence>
<dbReference type="AlphaFoldDB" id="A0A8J5LTM4"/>
<feature type="compositionally biased region" description="Polar residues" evidence="1">
    <location>
        <begin position="344"/>
        <end position="364"/>
    </location>
</feature>
<name>A0A8J5LTM4_ZINOF</name>
<comment type="caution">
    <text evidence="2">The sequence shown here is derived from an EMBL/GenBank/DDBJ whole genome shotgun (WGS) entry which is preliminary data.</text>
</comment>
<feature type="compositionally biased region" description="Basic and acidic residues" evidence="1">
    <location>
        <begin position="131"/>
        <end position="141"/>
    </location>
</feature>
<dbReference type="EMBL" id="JACMSC010000003">
    <property type="protein sequence ID" value="KAG6529803.1"/>
    <property type="molecule type" value="Genomic_DNA"/>
</dbReference>
<feature type="compositionally biased region" description="Basic and acidic residues" evidence="1">
    <location>
        <begin position="54"/>
        <end position="64"/>
    </location>
</feature>
<dbReference type="Proteomes" id="UP000734854">
    <property type="component" value="Unassembled WGS sequence"/>
</dbReference>
<reference evidence="2 3" key="1">
    <citation type="submission" date="2020-08" db="EMBL/GenBank/DDBJ databases">
        <title>Plant Genome Project.</title>
        <authorList>
            <person name="Zhang R.-G."/>
        </authorList>
    </citation>
    <scope>NUCLEOTIDE SEQUENCE [LARGE SCALE GENOMIC DNA]</scope>
    <source>
        <tissue evidence="2">Rhizome</tissue>
    </source>
</reference>
<feature type="compositionally biased region" description="Low complexity" evidence="1">
    <location>
        <begin position="235"/>
        <end position="247"/>
    </location>
</feature>
<feature type="region of interest" description="Disordered" evidence="1">
    <location>
        <begin position="114"/>
        <end position="160"/>
    </location>
</feature>
<organism evidence="2 3">
    <name type="scientific">Zingiber officinale</name>
    <name type="common">Ginger</name>
    <name type="synonym">Amomum zingiber</name>
    <dbReference type="NCBI Taxonomy" id="94328"/>
    <lineage>
        <taxon>Eukaryota</taxon>
        <taxon>Viridiplantae</taxon>
        <taxon>Streptophyta</taxon>
        <taxon>Embryophyta</taxon>
        <taxon>Tracheophyta</taxon>
        <taxon>Spermatophyta</taxon>
        <taxon>Magnoliopsida</taxon>
        <taxon>Liliopsida</taxon>
        <taxon>Zingiberales</taxon>
        <taxon>Zingiberaceae</taxon>
        <taxon>Zingiber</taxon>
    </lineage>
</organism>
<feature type="region of interest" description="Disordered" evidence="1">
    <location>
        <begin position="1"/>
        <end position="80"/>
    </location>
</feature>
<feature type="region of interest" description="Disordered" evidence="1">
    <location>
        <begin position="344"/>
        <end position="415"/>
    </location>
</feature>
<sequence length="415" mass="45897">MSDREEKTHKRKRSENKSSSVKDTSDDNDSSFEVHAEAASATHVHCTDEEDEKINDTMRDKDNLVPETSVGDQSGGALCEDKSNLNLSLELVSPTTATDRNSDEHPFGVNIEIIVEPKDATPNYPPDEDSETKNTESEKKNISNNAIDGPSRSNTGKLPLDYTETTGLNLSLFPTDSTAQSQINQASEVSQEFPEPIEASQQQQQQQQQQQPLSCSDFENKGHVEGKALQHCFGEGSSSSRSLLENSPENYQRDPTEWLEEELDCLWVGVRRHGQQSWNTLLADPNLSFKRFRVAEDFNKQWEKELAKILNGIMIPHPISVKPPLAPPFGRALVRTACPNNRQLNSSHARIQTHQTSTGPSKSTLPHWLVDALKANQKNSEPPPSSSSPNAADPGCGENKRKRPASDEGVGSSYN</sequence>
<keyword evidence="3" id="KW-1185">Reference proteome</keyword>
<evidence type="ECO:0000256" key="1">
    <source>
        <dbReference type="SAM" id="MobiDB-lite"/>
    </source>
</evidence>
<feature type="compositionally biased region" description="Polar residues" evidence="1">
    <location>
        <begin position="142"/>
        <end position="156"/>
    </location>
</feature>
<feature type="region of interest" description="Disordered" evidence="1">
    <location>
        <begin position="235"/>
        <end position="254"/>
    </location>
</feature>
<feature type="region of interest" description="Disordered" evidence="1">
    <location>
        <begin position="179"/>
        <end position="219"/>
    </location>
</feature>
<evidence type="ECO:0008006" key="4">
    <source>
        <dbReference type="Google" id="ProtNLM"/>
    </source>
</evidence>
<dbReference type="Gene3D" id="1.10.10.60">
    <property type="entry name" value="Homeodomain-like"/>
    <property type="match status" value="1"/>
</dbReference>
<feature type="compositionally biased region" description="Polar residues" evidence="1">
    <location>
        <begin position="179"/>
        <end position="190"/>
    </location>
</feature>
<accession>A0A8J5LTM4</accession>
<proteinExistence type="predicted"/>
<protein>
    <recommendedName>
        <fullName evidence="4">Myb-like domain-containing protein</fullName>
    </recommendedName>
</protein>
<feature type="compositionally biased region" description="Low complexity" evidence="1">
    <location>
        <begin position="201"/>
        <end position="211"/>
    </location>
</feature>